<dbReference type="AlphaFoldDB" id="A0A412Q7T6"/>
<feature type="region of interest" description="Disordered" evidence="1">
    <location>
        <begin position="1"/>
        <end position="24"/>
    </location>
</feature>
<feature type="compositionally biased region" description="Polar residues" evidence="1">
    <location>
        <begin position="1"/>
        <end position="14"/>
    </location>
</feature>
<evidence type="ECO:0000313" key="2">
    <source>
        <dbReference type="EMBL" id="RGT85618.1"/>
    </source>
</evidence>
<gene>
    <name evidence="2" type="ORF">DWX04_22330</name>
</gene>
<proteinExistence type="predicted"/>
<name>A0A412Q7T6_PHOVU</name>
<protein>
    <submittedName>
        <fullName evidence="2">Uncharacterized protein</fullName>
    </submittedName>
</protein>
<organism evidence="2 3">
    <name type="scientific">Phocaeicola vulgatus</name>
    <name type="common">Bacteroides vulgatus</name>
    <dbReference type="NCBI Taxonomy" id="821"/>
    <lineage>
        <taxon>Bacteria</taxon>
        <taxon>Pseudomonadati</taxon>
        <taxon>Bacteroidota</taxon>
        <taxon>Bacteroidia</taxon>
        <taxon>Bacteroidales</taxon>
        <taxon>Bacteroidaceae</taxon>
        <taxon>Phocaeicola</taxon>
    </lineage>
</organism>
<accession>A0A412Q7T6</accession>
<dbReference type="RefSeq" id="WP_117854148.1">
    <property type="nucleotide sequence ID" value="NZ_JAHPXN010000051.1"/>
</dbReference>
<dbReference type="Proteomes" id="UP000283833">
    <property type="component" value="Unassembled WGS sequence"/>
</dbReference>
<evidence type="ECO:0000256" key="1">
    <source>
        <dbReference type="SAM" id="MobiDB-lite"/>
    </source>
</evidence>
<reference evidence="2 3" key="1">
    <citation type="submission" date="2018-08" db="EMBL/GenBank/DDBJ databases">
        <title>A genome reference for cultivated species of the human gut microbiota.</title>
        <authorList>
            <person name="Zou Y."/>
            <person name="Xue W."/>
            <person name="Luo G."/>
        </authorList>
    </citation>
    <scope>NUCLEOTIDE SEQUENCE [LARGE SCALE GENOMIC DNA]</scope>
    <source>
        <strain evidence="2 3">AF18-14</strain>
    </source>
</reference>
<comment type="caution">
    <text evidence="2">The sequence shown here is derived from an EMBL/GenBank/DDBJ whole genome shotgun (WGS) entry which is preliminary data.</text>
</comment>
<sequence length="108" mass="12226">MNLYFNHTSLGGSESSKDRQGNTAPDVIARKVSITPEKFKDDVEALVKYIGEEHFVSGLSIEVTLSELLAVIPRKRRRTEAYNSLVKYLSEERNILLTIKTNKKNGKE</sequence>
<dbReference type="EMBL" id="QRXI01000078">
    <property type="protein sequence ID" value="RGT85618.1"/>
    <property type="molecule type" value="Genomic_DNA"/>
</dbReference>
<evidence type="ECO:0000313" key="3">
    <source>
        <dbReference type="Proteomes" id="UP000283833"/>
    </source>
</evidence>